<keyword evidence="1" id="KW-0328">Glycosyltransferase</keyword>
<gene>
    <name evidence="4" type="ORF">HKD39_10585</name>
</gene>
<dbReference type="SUPFAM" id="SSF53756">
    <property type="entry name" value="UDP-Glycosyltransferase/glycogen phosphorylase"/>
    <property type="match status" value="1"/>
</dbReference>
<evidence type="ECO:0000256" key="1">
    <source>
        <dbReference type="ARBA" id="ARBA00022676"/>
    </source>
</evidence>
<keyword evidence="2 4" id="KW-0808">Transferase</keyword>
<dbReference type="GO" id="GO:1901137">
    <property type="term" value="P:carbohydrate derivative biosynthetic process"/>
    <property type="evidence" value="ECO:0007669"/>
    <property type="project" value="UniProtKB-ARBA"/>
</dbReference>
<dbReference type="AlphaFoldDB" id="A0A849A9A5"/>
<organism evidence="4 5">
    <name type="scientific">Nakamurella aerolata</name>
    <dbReference type="NCBI Taxonomy" id="1656892"/>
    <lineage>
        <taxon>Bacteria</taxon>
        <taxon>Bacillati</taxon>
        <taxon>Actinomycetota</taxon>
        <taxon>Actinomycetes</taxon>
        <taxon>Nakamurellales</taxon>
        <taxon>Nakamurellaceae</taxon>
        <taxon>Nakamurella</taxon>
    </lineage>
</organism>
<dbReference type="EMBL" id="JABEND010000005">
    <property type="protein sequence ID" value="NNG36153.1"/>
    <property type="molecule type" value="Genomic_DNA"/>
</dbReference>
<keyword evidence="5" id="KW-1185">Reference proteome</keyword>
<sequence length="377" mass="40612">MRIAIVAESFLPHMNGVTGSVLRVLDQLAVRGHQAVVIAAGHGAPYAYRDTPVLHLPSVGLPRYPQVRLCLASQRRMTDMLSAFAPDVVHLASPLLLGNTAMKAAVAQHLPTVAVFQTDVAAFADRYGFPGWSARIWARTVEIHQQADLTLAPSRHSATELAARGIPRVQLWGRGVDAQRFSPTRRDQTLRARWQRGDTGIRLVGYLGRLAPEKQLEDLAALAGLPRTRLVFIGDGPSRSKLQTQFPEAVFTGHLDGLELPAAVAALDVMVHPGESETFCQSVQETLASGVPVVAPRIGGPAELVDSSRTGWLYPPGDLAGMRAAVADLAGDAAKRRAFSAAARAAVAPRSWSRLGDALIEHYRAVLDRRPAVRRSA</sequence>
<accession>A0A849A9A5</accession>
<evidence type="ECO:0000313" key="5">
    <source>
        <dbReference type="Proteomes" id="UP000562984"/>
    </source>
</evidence>
<dbReference type="Gene3D" id="3.40.50.2000">
    <property type="entry name" value="Glycogen Phosphorylase B"/>
    <property type="match status" value="2"/>
</dbReference>
<dbReference type="PANTHER" id="PTHR45947:SF3">
    <property type="entry name" value="SULFOQUINOVOSYL TRANSFERASE SQD2"/>
    <property type="match status" value="1"/>
</dbReference>
<comment type="caution">
    <text evidence="4">The sequence shown here is derived from an EMBL/GenBank/DDBJ whole genome shotgun (WGS) entry which is preliminary data.</text>
</comment>
<reference evidence="4 5" key="1">
    <citation type="submission" date="2020-05" db="EMBL/GenBank/DDBJ databases">
        <title>Nakamurella sp. DB0629 isolated from air conditioner.</title>
        <authorList>
            <person name="Kim D.H."/>
            <person name="Kim D.-U."/>
        </authorList>
    </citation>
    <scope>NUCLEOTIDE SEQUENCE [LARGE SCALE GENOMIC DNA]</scope>
    <source>
        <strain evidence="4 5">DB0629</strain>
    </source>
</reference>
<proteinExistence type="predicted"/>
<evidence type="ECO:0000256" key="2">
    <source>
        <dbReference type="ARBA" id="ARBA00022679"/>
    </source>
</evidence>
<dbReference type="CDD" id="cd03814">
    <property type="entry name" value="GT4-like"/>
    <property type="match status" value="1"/>
</dbReference>
<evidence type="ECO:0000259" key="3">
    <source>
        <dbReference type="Pfam" id="PF13439"/>
    </source>
</evidence>
<dbReference type="InterPro" id="IPR050194">
    <property type="entry name" value="Glycosyltransferase_grp1"/>
</dbReference>
<dbReference type="GO" id="GO:0016758">
    <property type="term" value="F:hexosyltransferase activity"/>
    <property type="evidence" value="ECO:0007669"/>
    <property type="project" value="TreeGrafter"/>
</dbReference>
<feature type="domain" description="Glycosyltransferase subfamily 4-like N-terminal" evidence="3">
    <location>
        <begin position="15"/>
        <end position="180"/>
    </location>
</feature>
<dbReference type="Proteomes" id="UP000562984">
    <property type="component" value="Unassembled WGS sequence"/>
</dbReference>
<dbReference type="InterPro" id="IPR028098">
    <property type="entry name" value="Glyco_trans_4-like_N"/>
</dbReference>
<dbReference type="Pfam" id="PF13692">
    <property type="entry name" value="Glyco_trans_1_4"/>
    <property type="match status" value="1"/>
</dbReference>
<dbReference type="Pfam" id="PF13439">
    <property type="entry name" value="Glyco_transf_4"/>
    <property type="match status" value="1"/>
</dbReference>
<dbReference type="PANTHER" id="PTHR45947">
    <property type="entry name" value="SULFOQUINOVOSYL TRANSFERASE SQD2"/>
    <property type="match status" value="1"/>
</dbReference>
<protein>
    <submittedName>
        <fullName evidence="4">Glycosyltransferase family 1 protein</fullName>
    </submittedName>
</protein>
<evidence type="ECO:0000313" key="4">
    <source>
        <dbReference type="EMBL" id="NNG36153.1"/>
    </source>
</evidence>
<name>A0A849A9A5_9ACTN</name>